<name>A0A0V0GDJ9_SOLCH</name>
<feature type="non-terminal residue" evidence="1">
    <location>
        <position position="1"/>
    </location>
</feature>
<protein>
    <submittedName>
        <fullName evidence="1">Putative ovule protein</fullName>
    </submittedName>
</protein>
<dbReference type="EMBL" id="GEDG01042377">
    <property type="protein sequence ID" value="JAP06209.1"/>
    <property type="molecule type" value="Transcribed_RNA"/>
</dbReference>
<organism evidence="1">
    <name type="scientific">Solanum chacoense</name>
    <name type="common">Chaco potato</name>
    <dbReference type="NCBI Taxonomy" id="4108"/>
    <lineage>
        <taxon>Eukaryota</taxon>
        <taxon>Viridiplantae</taxon>
        <taxon>Streptophyta</taxon>
        <taxon>Embryophyta</taxon>
        <taxon>Tracheophyta</taxon>
        <taxon>Spermatophyta</taxon>
        <taxon>Magnoliopsida</taxon>
        <taxon>eudicotyledons</taxon>
        <taxon>Gunneridae</taxon>
        <taxon>Pentapetalae</taxon>
        <taxon>asterids</taxon>
        <taxon>lamiids</taxon>
        <taxon>Solanales</taxon>
        <taxon>Solanaceae</taxon>
        <taxon>Solanoideae</taxon>
        <taxon>Solaneae</taxon>
        <taxon>Solanum</taxon>
    </lineage>
</organism>
<reference evidence="1" key="1">
    <citation type="submission" date="2015-12" db="EMBL/GenBank/DDBJ databases">
        <title>Gene expression during late stages of embryo sac development: a critical building block for successful pollen-pistil interactions.</title>
        <authorList>
            <person name="Liu Y."/>
            <person name="Joly V."/>
            <person name="Sabar M."/>
            <person name="Matton D.P."/>
        </authorList>
    </citation>
    <scope>NUCLEOTIDE SEQUENCE</scope>
</reference>
<dbReference type="AlphaFoldDB" id="A0A0V0GDJ9"/>
<sequence length="60" mass="7003">IAQTFSHHFSIHIEIHQHIAYIQINHKPSAYQAKLAFNVKKQSIETENNNSKKEKCRSKS</sequence>
<accession>A0A0V0GDJ9</accession>
<proteinExistence type="predicted"/>
<evidence type="ECO:0000313" key="1">
    <source>
        <dbReference type="EMBL" id="JAP06209.1"/>
    </source>
</evidence>